<comment type="caution">
    <text evidence="2">The sequence shown here is derived from an EMBL/GenBank/DDBJ whole genome shotgun (WGS) entry which is preliminary data.</text>
</comment>
<sequence>MSQNNNPHTSRPRLEELGSAFIDRTITQEEIEELDFLLRDDSRNRILFLRYMDLQSEMVNVLVRDSDEKNAKADSVFDWASTLAEYAASRQTSSQTRTHQSKRESAVATPCQGNLAPWIVSVASVAVSLMFAIAFYTTQSVESIKNEPTLVQQVVAKKTDQDLVRLSDLAGAELFNEMAPAKGYSLQYQHEYALVNGMMSLIFPCGAEVILEAPSVIEITDPMQLLVKAGKCSVHAPDGAEGFQVITPQTEVTDLGTRFSVSVDEGGNTEVQVIEGAAEVRQLDKNDSEKVLLKEKQASRFDGGESSSVDFTPSQYRSQLPDRIVGFHLANESQDSKGKLESVSIQHAGVQRLYHVDELIGVEVIHFRGGNNTSNLSTHIGVSAGEGDARRAALETDAFLHTGLINPGGSREPLTQDPVMSHADGKELTLGMAIRFREPVVNRPGPDVVFFELQSAMNPVAGDGFHVSPLKFQPNLRSHTVMRYDITLNSPEAWALPDFELMQFDSQIQSLDDLLNGTFEIRNPAMSFWAIAVSIDFSDLGYADNSIVEGLFFQDVMDDEHFIDPVFIAGLPFEQEEGE</sequence>
<gene>
    <name evidence="2" type="ORF">FHS27_002508</name>
</gene>
<dbReference type="Proteomes" id="UP000536179">
    <property type="component" value="Unassembled WGS sequence"/>
</dbReference>
<dbReference type="InterPro" id="IPR012373">
    <property type="entry name" value="Ferrdict_sens_TM"/>
</dbReference>
<accession>A0A7W5DY60</accession>
<dbReference type="AlphaFoldDB" id="A0A7W5DY60"/>
<dbReference type="PANTHER" id="PTHR30273">
    <property type="entry name" value="PERIPLASMIC SIGNAL SENSOR AND SIGMA FACTOR ACTIVATOR FECR-RELATED"/>
    <property type="match status" value="1"/>
</dbReference>
<reference evidence="2 3" key="1">
    <citation type="submission" date="2020-08" db="EMBL/GenBank/DDBJ databases">
        <title>Genomic Encyclopedia of Type Strains, Phase III (KMG-III): the genomes of soil and plant-associated and newly described type strains.</title>
        <authorList>
            <person name="Whitman W."/>
        </authorList>
    </citation>
    <scope>NUCLEOTIDE SEQUENCE [LARGE SCALE GENOMIC DNA]</scope>
    <source>
        <strain evidence="2 3">CECT 8075</strain>
    </source>
</reference>
<feature type="domain" description="FecR protein" evidence="1">
    <location>
        <begin position="223"/>
        <end position="278"/>
    </location>
</feature>
<evidence type="ECO:0000313" key="2">
    <source>
        <dbReference type="EMBL" id="MBB3206696.1"/>
    </source>
</evidence>
<dbReference type="InterPro" id="IPR006860">
    <property type="entry name" value="FecR"/>
</dbReference>
<dbReference type="Gene3D" id="2.60.120.1440">
    <property type="match status" value="1"/>
</dbReference>
<name>A0A7W5DY60_9BACT</name>
<dbReference type="GO" id="GO:0016989">
    <property type="term" value="F:sigma factor antagonist activity"/>
    <property type="evidence" value="ECO:0007669"/>
    <property type="project" value="TreeGrafter"/>
</dbReference>
<dbReference type="EMBL" id="JACHXU010000007">
    <property type="protein sequence ID" value="MBB3206696.1"/>
    <property type="molecule type" value="Genomic_DNA"/>
</dbReference>
<organism evidence="2 3">
    <name type="scientific">Aporhodopirellula rubra</name>
    <dbReference type="NCBI Taxonomy" id="980271"/>
    <lineage>
        <taxon>Bacteria</taxon>
        <taxon>Pseudomonadati</taxon>
        <taxon>Planctomycetota</taxon>
        <taxon>Planctomycetia</taxon>
        <taxon>Pirellulales</taxon>
        <taxon>Pirellulaceae</taxon>
        <taxon>Aporhodopirellula</taxon>
    </lineage>
</organism>
<dbReference type="RefSeq" id="WP_184305141.1">
    <property type="nucleotide sequence ID" value="NZ_JACHXU010000007.1"/>
</dbReference>
<dbReference type="Pfam" id="PF04773">
    <property type="entry name" value="FecR"/>
    <property type="match status" value="1"/>
</dbReference>
<keyword evidence="3" id="KW-1185">Reference proteome</keyword>
<evidence type="ECO:0000313" key="3">
    <source>
        <dbReference type="Proteomes" id="UP000536179"/>
    </source>
</evidence>
<proteinExistence type="predicted"/>
<evidence type="ECO:0000259" key="1">
    <source>
        <dbReference type="Pfam" id="PF04773"/>
    </source>
</evidence>
<protein>
    <recommendedName>
        <fullName evidence="1">FecR protein domain-containing protein</fullName>
    </recommendedName>
</protein>
<dbReference type="PANTHER" id="PTHR30273:SF2">
    <property type="entry name" value="PROTEIN FECR"/>
    <property type="match status" value="1"/>
</dbReference>